<sequence>MTHVIIRGNNGRRHEVDFEKADISVEVFVNEQNVELVIEALDEGRPWQKKRFALVSLPRSDFDKAMADAARMRTSSIKAVE</sequence>
<protein>
    <submittedName>
        <fullName evidence="1">Uncharacterized protein</fullName>
    </submittedName>
</protein>
<accession>A0A9Q3ZNM8</accession>
<dbReference type="RefSeq" id="WP_234219954.1">
    <property type="nucleotide sequence ID" value="NZ_JAGQAF010000006.1"/>
</dbReference>
<evidence type="ECO:0000313" key="1">
    <source>
        <dbReference type="EMBL" id="MCE8538171.1"/>
    </source>
</evidence>
<evidence type="ECO:0000313" key="2">
    <source>
        <dbReference type="Proteomes" id="UP000813672"/>
    </source>
</evidence>
<proteinExistence type="predicted"/>
<name>A0A9Q3ZNM8_9RHOB</name>
<dbReference type="Proteomes" id="UP000813672">
    <property type="component" value="Unassembled WGS sequence"/>
</dbReference>
<gene>
    <name evidence="1" type="ORF">KBY27_11975</name>
</gene>
<organism evidence="1 2">
    <name type="scientific">Ruegeria pomeroyi</name>
    <dbReference type="NCBI Taxonomy" id="89184"/>
    <lineage>
        <taxon>Bacteria</taxon>
        <taxon>Pseudomonadati</taxon>
        <taxon>Pseudomonadota</taxon>
        <taxon>Alphaproteobacteria</taxon>
        <taxon>Rhodobacterales</taxon>
        <taxon>Roseobacteraceae</taxon>
        <taxon>Ruegeria</taxon>
    </lineage>
</organism>
<dbReference type="EMBL" id="JAGQAF010000006">
    <property type="protein sequence ID" value="MCE8538171.1"/>
    <property type="molecule type" value="Genomic_DNA"/>
</dbReference>
<dbReference type="AlphaFoldDB" id="A0A9Q3ZNM8"/>
<comment type="caution">
    <text evidence="1">The sequence shown here is derived from an EMBL/GenBank/DDBJ whole genome shotgun (WGS) entry which is preliminary data.</text>
</comment>
<reference evidence="1" key="1">
    <citation type="journal article" date="2021" name="Environ. Microbiol.">
        <title>Cryptic niche differentiation of novel sediment ecotypes of Rugeria pomeroyi correlates with nitrate respiration.</title>
        <authorList>
            <person name="Lin X."/>
            <person name="McNichol J."/>
            <person name="Chu X."/>
            <person name="Qian Y."/>
            <person name="Luo H."/>
        </authorList>
    </citation>
    <scope>NUCLEOTIDE SEQUENCE</scope>
    <source>
        <strain evidence="1">SZCCDBB064</strain>
    </source>
</reference>